<evidence type="ECO:0000256" key="4">
    <source>
        <dbReference type="ARBA" id="ARBA00022729"/>
    </source>
</evidence>
<dbReference type="GO" id="GO:0005886">
    <property type="term" value="C:plasma membrane"/>
    <property type="evidence" value="ECO:0007669"/>
    <property type="project" value="UniProtKB-SubCell"/>
</dbReference>
<evidence type="ECO:0000259" key="10">
    <source>
        <dbReference type="Pfam" id="PF00021"/>
    </source>
</evidence>
<evidence type="ECO:0000256" key="5">
    <source>
        <dbReference type="ARBA" id="ARBA00023136"/>
    </source>
</evidence>
<evidence type="ECO:0000256" key="6">
    <source>
        <dbReference type="ARBA" id="ARBA00023157"/>
    </source>
</evidence>
<keyword evidence="5" id="KW-0472">Membrane</keyword>
<proteinExistence type="predicted"/>
<name>A0A061IEB5_CRIGR</name>
<keyword evidence="4 9" id="KW-0732">Signal</keyword>
<keyword evidence="6" id="KW-1015">Disulfide bond</keyword>
<dbReference type="Pfam" id="PF00021">
    <property type="entry name" value="UPAR_LY6"/>
    <property type="match status" value="1"/>
</dbReference>
<evidence type="ECO:0000256" key="8">
    <source>
        <dbReference type="ARBA" id="ARBA00023288"/>
    </source>
</evidence>
<dbReference type="GO" id="GO:0098552">
    <property type="term" value="C:side of membrane"/>
    <property type="evidence" value="ECO:0007669"/>
    <property type="project" value="UniProtKB-KW"/>
</dbReference>
<dbReference type="Proteomes" id="UP000030759">
    <property type="component" value="Unassembled WGS sequence"/>
</dbReference>
<keyword evidence="7" id="KW-0325">Glycoprotein</keyword>
<dbReference type="Gene3D" id="2.10.60.10">
    <property type="entry name" value="CD59"/>
    <property type="match status" value="1"/>
</dbReference>
<evidence type="ECO:0000313" key="11">
    <source>
        <dbReference type="EMBL" id="ERE83910.1"/>
    </source>
</evidence>
<comment type="subcellular location">
    <subcellularLocation>
        <location evidence="1">Cell membrane</location>
        <topology evidence="1">Lipid-anchor</topology>
        <topology evidence="1">GPI-anchor</topology>
    </subcellularLocation>
</comment>
<feature type="chain" id="PRO_5001600831" evidence="9">
    <location>
        <begin position="21"/>
        <end position="184"/>
    </location>
</feature>
<dbReference type="EMBL" id="KE668410">
    <property type="protein sequence ID" value="ERE83910.1"/>
    <property type="molecule type" value="Genomic_DNA"/>
</dbReference>
<evidence type="ECO:0000256" key="7">
    <source>
        <dbReference type="ARBA" id="ARBA00023180"/>
    </source>
</evidence>
<accession>A0A061IEB5</accession>
<evidence type="ECO:0000256" key="3">
    <source>
        <dbReference type="ARBA" id="ARBA00022622"/>
    </source>
</evidence>
<evidence type="ECO:0000313" key="12">
    <source>
        <dbReference type="Proteomes" id="UP000030759"/>
    </source>
</evidence>
<keyword evidence="3" id="KW-0336">GPI-anchor</keyword>
<dbReference type="AlphaFoldDB" id="A0A061IEB5"/>
<dbReference type="PANTHER" id="PTHR32217">
    <property type="entry name" value="LYMPHOCYTE ANTIGEN 6H"/>
    <property type="match status" value="1"/>
</dbReference>
<dbReference type="InterPro" id="IPR051445">
    <property type="entry name" value="LY6H/LY6L_nAChR_modulators"/>
</dbReference>
<gene>
    <name evidence="11" type="ORF">H671_2g6384</name>
</gene>
<feature type="domain" description="UPAR/Ly6" evidence="10">
    <location>
        <begin position="28"/>
        <end position="112"/>
    </location>
</feature>
<dbReference type="PANTHER" id="PTHR32217:SF2">
    <property type="entry name" value="LYMPHOCYTE ANTIGEN 6L"/>
    <property type="match status" value="1"/>
</dbReference>
<reference evidence="12" key="1">
    <citation type="journal article" date="2013" name="Nat. Biotechnol.">
        <title>Chinese hamster genome sequenced from sorted chromosomes.</title>
        <authorList>
            <person name="Brinkrolf K."/>
            <person name="Rupp O."/>
            <person name="Laux H."/>
            <person name="Kollin F."/>
            <person name="Ernst W."/>
            <person name="Linke B."/>
            <person name="Kofler R."/>
            <person name="Romand S."/>
            <person name="Hesse F."/>
            <person name="Budach W.E."/>
            <person name="Galosy S."/>
            <person name="Muller D."/>
            <person name="Noll T."/>
            <person name="Wienberg J."/>
            <person name="Jostock T."/>
            <person name="Leonard M."/>
            <person name="Grillari J."/>
            <person name="Tauch A."/>
            <person name="Goesmann A."/>
            <person name="Helk B."/>
            <person name="Mott J.E."/>
            <person name="Puhler A."/>
            <person name="Borth N."/>
        </authorList>
    </citation>
    <scope>NUCLEOTIDE SEQUENCE [LARGE SCALE GENOMIC DNA]</scope>
    <source>
        <strain evidence="12">17A/GY</strain>
    </source>
</reference>
<dbReference type="SUPFAM" id="SSF57302">
    <property type="entry name" value="Snake toxin-like"/>
    <property type="match status" value="1"/>
</dbReference>
<keyword evidence="2" id="KW-1003">Cell membrane</keyword>
<organism evidence="11 12">
    <name type="scientific">Cricetulus griseus</name>
    <name type="common">Chinese hamster</name>
    <name type="synonym">Cricetulus barabensis griseus</name>
    <dbReference type="NCBI Taxonomy" id="10029"/>
    <lineage>
        <taxon>Eukaryota</taxon>
        <taxon>Metazoa</taxon>
        <taxon>Chordata</taxon>
        <taxon>Craniata</taxon>
        <taxon>Vertebrata</taxon>
        <taxon>Euteleostomi</taxon>
        <taxon>Mammalia</taxon>
        <taxon>Eutheria</taxon>
        <taxon>Euarchontoglires</taxon>
        <taxon>Glires</taxon>
        <taxon>Rodentia</taxon>
        <taxon>Myomorpha</taxon>
        <taxon>Muroidea</taxon>
        <taxon>Cricetidae</taxon>
        <taxon>Cricetinae</taxon>
        <taxon>Cricetulus</taxon>
    </lineage>
</organism>
<feature type="signal peptide" evidence="9">
    <location>
        <begin position="1"/>
        <end position="20"/>
    </location>
</feature>
<dbReference type="CDD" id="cd23551">
    <property type="entry name" value="TFP_LU_ECD_Ly6L"/>
    <property type="match status" value="1"/>
</dbReference>
<evidence type="ECO:0000256" key="1">
    <source>
        <dbReference type="ARBA" id="ARBA00004609"/>
    </source>
</evidence>
<evidence type="ECO:0000256" key="9">
    <source>
        <dbReference type="SAM" id="SignalP"/>
    </source>
</evidence>
<protein>
    <submittedName>
        <fullName evidence="11">CD59 antigen containing protein</fullName>
    </submittedName>
</protein>
<evidence type="ECO:0000256" key="2">
    <source>
        <dbReference type="ARBA" id="ARBA00022475"/>
    </source>
</evidence>
<sequence>MTQLLLALWASMVSVELARGLATREPDQNLSCFQCFKVQQPNQCRPIKCQPDEKFCQSNEVLVYSSSVSRAQISKHCTVHCPNSNSQFEWPLTEGIQGKITRRCCSMPLCNRAPDIQKRFRALPERILLPMGLGLFFTLFQFELSLLDIHHEEASQFQEVPFINCQLISLEDPFLKGEQEDVGS</sequence>
<dbReference type="InterPro" id="IPR045860">
    <property type="entry name" value="Snake_toxin-like_sf"/>
</dbReference>
<dbReference type="InterPro" id="IPR016054">
    <property type="entry name" value="LY6_UPA_recep-like"/>
</dbReference>
<keyword evidence="8" id="KW-0449">Lipoprotein</keyword>